<dbReference type="RefSeq" id="WP_169073844.1">
    <property type="nucleotide sequence ID" value="NZ_JABBXH010000001.1"/>
</dbReference>
<protein>
    <recommendedName>
        <fullName evidence="2">histidine kinase</fullName>
        <ecNumber evidence="2">2.7.13.3</ecNumber>
    </recommendedName>
</protein>
<evidence type="ECO:0000256" key="1">
    <source>
        <dbReference type="ARBA" id="ARBA00000085"/>
    </source>
</evidence>
<evidence type="ECO:0000313" key="13">
    <source>
        <dbReference type="Proteomes" id="UP000568664"/>
    </source>
</evidence>
<gene>
    <name evidence="12" type="primary">prsK</name>
    <name evidence="12" type="ORF">HII17_03130</name>
</gene>
<evidence type="ECO:0000256" key="2">
    <source>
        <dbReference type="ARBA" id="ARBA00012438"/>
    </source>
</evidence>
<dbReference type="SUPFAM" id="SSF55781">
    <property type="entry name" value="GAF domain-like"/>
    <property type="match status" value="1"/>
</dbReference>
<feature type="transmembrane region" description="Helical" evidence="10">
    <location>
        <begin position="153"/>
        <end position="174"/>
    </location>
</feature>
<evidence type="ECO:0000256" key="3">
    <source>
        <dbReference type="ARBA" id="ARBA00022553"/>
    </source>
</evidence>
<dbReference type="GO" id="GO:0000160">
    <property type="term" value="P:phosphorelay signal transduction system"/>
    <property type="evidence" value="ECO:0007669"/>
    <property type="project" value="UniProtKB-KW"/>
</dbReference>
<feature type="transmembrane region" description="Helical" evidence="10">
    <location>
        <begin position="223"/>
        <end position="245"/>
    </location>
</feature>
<dbReference type="Gene3D" id="3.30.565.10">
    <property type="entry name" value="Histidine kinase-like ATPase, C-terminal domain"/>
    <property type="match status" value="1"/>
</dbReference>
<feature type="transmembrane region" description="Helical" evidence="10">
    <location>
        <begin position="100"/>
        <end position="118"/>
    </location>
</feature>
<dbReference type="Pfam" id="PF02518">
    <property type="entry name" value="HATPase_c"/>
    <property type="match status" value="1"/>
</dbReference>
<dbReference type="PANTHER" id="PTHR43065:SF10">
    <property type="entry name" value="PEROXIDE STRESS-ACTIVATED HISTIDINE KINASE MAK3"/>
    <property type="match status" value="1"/>
</dbReference>
<feature type="transmembrane region" description="Helical" evidence="10">
    <location>
        <begin position="6"/>
        <end position="26"/>
    </location>
</feature>
<dbReference type="Gene3D" id="3.30.450.40">
    <property type="match status" value="1"/>
</dbReference>
<dbReference type="InterPro" id="IPR014265">
    <property type="entry name" value="XrtA/PrsK"/>
</dbReference>
<dbReference type="SMART" id="SM00387">
    <property type="entry name" value="HATPase_c"/>
    <property type="match status" value="1"/>
</dbReference>
<sequence>MELIGIAGYSVAAVAYLIFLLLLTVIRNKSFVALMIMFSCAVIIVGVASAAIQVYFGLTLKYVLLAENIKLILLILLLIATQAGAATFSQLLSSNRAKKYVVVSSIVSSFCWFSSFVLDTGSKYLFLLFLMLNLWLIVLLEQLYRNAEAKVKWALWPLVISLGVVGVFDFVIYAQATMLDQLDFDFWYARGYVIALAMPFFLISTRRMKDWSVDVFVSRDVVFYSSMLMIAGGYLLILSLAGYFIKLIGGQWGGVISITFAVLGIAVLAALLLTERLRREVKVFITKHFFANKYDYRVEWLKSIDQLASNSKSDDFYKTAFDIIGSSINASGGALIRKQLNGEYKLVYQSTALIDSIELKSIVAVDEFCQKNGWIIDLREYIYVENSYPDLLLNVDYFERSRVDLIVPIINGDNLYGFFMFSLGDKRSILNWEDRDLLSAISKQLSIFLSFNEANTELSESKQFEAFHRMSAFLVHDLKNVQAQLTLINVNAEKHRENPAFIDDVFETIASATDRLDKVLNQLRNKQTAESKNKKLPLNELLNKVVQQRNVQQPSINRRFTNEYNVNVDEALLSVVNHLVQNAQEATSEGGWVNIDANISDNVIEIEITDNGCGMSEDFIKQRLFKPFDTTKGNAGMGIGVYEAKQYIESIGGKIKVKSIEGQGSTFTLLLPINE</sequence>
<evidence type="ECO:0000256" key="5">
    <source>
        <dbReference type="ARBA" id="ARBA00022741"/>
    </source>
</evidence>
<organism evidence="12 13">
    <name type="scientific">Thalassotalea algicola</name>
    <dbReference type="NCBI Taxonomy" id="2716224"/>
    <lineage>
        <taxon>Bacteria</taxon>
        <taxon>Pseudomonadati</taxon>
        <taxon>Pseudomonadota</taxon>
        <taxon>Gammaproteobacteria</taxon>
        <taxon>Alteromonadales</taxon>
        <taxon>Colwelliaceae</taxon>
        <taxon>Thalassotalea</taxon>
    </lineage>
</organism>
<dbReference type="InterPro" id="IPR005467">
    <property type="entry name" value="His_kinase_dom"/>
</dbReference>
<feature type="transmembrane region" description="Helical" evidence="10">
    <location>
        <begin position="68"/>
        <end position="88"/>
    </location>
</feature>
<dbReference type="SUPFAM" id="SSF55874">
    <property type="entry name" value="ATPase domain of HSP90 chaperone/DNA topoisomerase II/histidine kinase"/>
    <property type="match status" value="1"/>
</dbReference>
<dbReference type="GO" id="GO:0005524">
    <property type="term" value="F:ATP binding"/>
    <property type="evidence" value="ECO:0007669"/>
    <property type="project" value="UniProtKB-KW"/>
</dbReference>
<evidence type="ECO:0000313" key="12">
    <source>
        <dbReference type="EMBL" id="NMP30547.1"/>
    </source>
</evidence>
<keyword evidence="10" id="KW-1133">Transmembrane helix</keyword>
<feature type="transmembrane region" description="Helical" evidence="10">
    <location>
        <begin position="251"/>
        <end position="273"/>
    </location>
</feature>
<keyword evidence="10" id="KW-0472">Membrane</keyword>
<evidence type="ECO:0000256" key="10">
    <source>
        <dbReference type="SAM" id="Phobius"/>
    </source>
</evidence>
<keyword evidence="6 12" id="KW-0418">Kinase</keyword>
<dbReference type="EC" id="2.7.13.3" evidence="2"/>
<reference evidence="12 13" key="1">
    <citation type="submission" date="2020-04" db="EMBL/GenBank/DDBJ databases">
        <title>Thalassotalea sp. M1531, isolated from the surface of marine red alga.</title>
        <authorList>
            <person name="Pang L."/>
            <person name="Lu D.-C."/>
        </authorList>
    </citation>
    <scope>NUCLEOTIDE SEQUENCE [LARGE SCALE GENOMIC DNA]</scope>
    <source>
        <strain evidence="12 13">M1531</strain>
    </source>
</reference>
<dbReference type="NCBIfam" id="TIGR02916">
    <property type="entry name" value="PEP_his_kin"/>
    <property type="match status" value="1"/>
</dbReference>
<name>A0A7Y0LA24_9GAMM</name>
<keyword evidence="5" id="KW-0547">Nucleotide-binding</keyword>
<comment type="caution">
    <text evidence="12">The sequence shown here is derived from an EMBL/GenBank/DDBJ whole genome shotgun (WGS) entry which is preliminary data.</text>
</comment>
<keyword evidence="4 12" id="KW-0808">Transferase</keyword>
<dbReference type="AlphaFoldDB" id="A0A7Y0LA24"/>
<dbReference type="EMBL" id="JABBXH010000001">
    <property type="protein sequence ID" value="NMP30547.1"/>
    <property type="molecule type" value="Genomic_DNA"/>
</dbReference>
<evidence type="ECO:0000256" key="4">
    <source>
        <dbReference type="ARBA" id="ARBA00022679"/>
    </source>
</evidence>
<dbReference type="InterPro" id="IPR029016">
    <property type="entry name" value="GAF-like_dom_sf"/>
</dbReference>
<evidence type="ECO:0000256" key="8">
    <source>
        <dbReference type="ARBA" id="ARBA00023012"/>
    </source>
</evidence>
<feature type="transmembrane region" description="Helical" evidence="10">
    <location>
        <begin position="186"/>
        <end position="203"/>
    </location>
</feature>
<dbReference type="InterPro" id="IPR036890">
    <property type="entry name" value="HATPase_C_sf"/>
</dbReference>
<feature type="domain" description="Histidine kinase" evidence="11">
    <location>
        <begin position="473"/>
        <end position="675"/>
    </location>
</feature>
<evidence type="ECO:0000256" key="6">
    <source>
        <dbReference type="ARBA" id="ARBA00022777"/>
    </source>
</evidence>
<evidence type="ECO:0000256" key="7">
    <source>
        <dbReference type="ARBA" id="ARBA00022840"/>
    </source>
</evidence>
<dbReference type="PROSITE" id="PS50109">
    <property type="entry name" value="HIS_KIN"/>
    <property type="match status" value="1"/>
</dbReference>
<dbReference type="Proteomes" id="UP000568664">
    <property type="component" value="Unassembled WGS sequence"/>
</dbReference>
<comment type="catalytic activity">
    <reaction evidence="1">
        <text>ATP + protein L-histidine = ADP + protein N-phospho-L-histidine.</text>
        <dbReference type="EC" id="2.7.13.3"/>
    </reaction>
</comment>
<dbReference type="GO" id="GO:0004673">
    <property type="term" value="F:protein histidine kinase activity"/>
    <property type="evidence" value="ECO:0007669"/>
    <property type="project" value="UniProtKB-EC"/>
</dbReference>
<keyword evidence="8" id="KW-0902">Two-component regulatory system</keyword>
<evidence type="ECO:0000259" key="11">
    <source>
        <dbReference type="PROSITE" id="PS50109"/>
    </source>
</evidence>
<dbReference type="PANTHER" id="PTHR43065">
    <property type="entry name" value="SENSOR HISTIDINE KINASE"/>
    <property type="match status" value="1"/>
</dbReference>
<keyword evidence="10" id="KW-0812">Transmembrane</keyword>
<keyword evidence="3" id="KW-0597">Phosphoprotein</keyword>
<dbReference type="InterPro" id="IPR004358">
    <property type="entry name" value="Sig_transdc_His_kin-like_C"/>
</dbReference>
<feature type="transmembrane region" description="Helical" evidence="10">
    <location>
        <begin position="124"/>
        <end position="141"/>
    </location>
</feature>
<dbReference type="PRINTS" id="PR00344">
    <property type="entry name" value="BCTRLSENSOR"/>
</dbReference>
<keyword evidence="9" id="KW-0175">Coiled coil</keyword>
<feature type="transmembrane region" description="Helical" evidence="10">
    <location>
        <begin position="33"/>
        <end position="56"/>
    </location>
</feature>
<keyword evidence="7" id="KW-0067">ATP-binding</keyword>
<accession>A0A7Y0LA24</accession>
<feature type="coiled-coil region" evidence="9">
    <location>
        <begin position="478"/>
        <end position="529"/>
    </location>
</feature>
<evidence type="ECO:0000256" key="9">
    <source>
        <dbReference type="SAM" id="Coils"/>
    </source>
</evidence>
<proteinExistence type="predicted"/>
<keyword evidence="13" id="KW-1185">Reference proteome</keyword>
<dbReference type="InterPro" id="IPR003594">
    <property type="entry name" value="HATPase_dom"/>
</dbReference>